<keyword evidence="3" id="KW-0996">Nickel insertion</keyword>
<dbReference type="EMBL" id="CP004373">
    <property type="protein sequence ID" value="AHK71495.1"/>
    <property type="molecule type" value="Genomic_DNA"/>
</dbReference>
<dbReference type="AlphaFoldDB" id="A0A067Z705"/>
<evidence type="ECO:0000313" key="4">
    <source>
        <dbReference type="EMBL" id="AHK71495.1"/>
    </source>
</evidence>
<comment type="function">
    <text evidence="3">Required for maturation of urease via the functional incorporation of the urease nickel metallocenter.</text>
</comment>
<evidence type="ECO:0000256" key="2">
    <source>
        <dbReference type="ARBA" id="ARBA00023186"/>
    </source>
</evidence>
<dbReference type="Pfam" id="PF01774">
    <property type="entry name" value="UreD"/>
    <property type="match status" value="1"/>
</dbReference>
<dbReference type="GO" id="GO:0016151">
    <property type="term" value="F:nickel cation binding"/>
    <property type="evidence" value="ECO:0007669"/>
    <property type="project" value="UniProtKB-UniRule"/>
</dbReference>
<evidence type="ECO:0000256" key="1">
    <source>
        <dbReference type="ARBA" id="ARBA00007177"/>
    </source>
</evidence>
<accession>A0A067Z705</accession>
<dbReference type="HOGENOM" id="CLU_056339_2_0_5"/>
<dbReference type="GO" id="GO:0005737">
    <property type="term" value="C:cytoplasm"/>
    <property type="evidence" value="ECO:0007669"/>
    <property type="project" value="UniProtKB-SubCell"/>
</dbReference>
<dbReference type="Proteomes" id="UP000031656">
    <property type="component" value="Chromosome"/>
</dbReference>
<keyword evidence="3" id="KW-0963">Cytoplasm</keyword>
<evidence type="ECO:0000313" key="5">
    <source>
        <dbReference type="Proteomes" id="UP000031656"/>
    </source>
</evidence>
<gene>
    <name evidence="4" type="primary">ureH</name>
    <name evidence="3" type="synonym">ureD</name>
    <name evidence="4" type="ORF">GLS_c16160</name>
</gene>
<dbReference type="KEGG" id="goy:GLS_c16160"/>
<dbReference type="HAMAP" id="MF_01384">
    <property type="entry name" value="UreD"/>
    <property type="match status" value="1"/>
</dbReference>
<evidence type="ECO:0000256" key="3">
    <source>
        <dbReference type="HAMAP-Rule" id="MF_01384"/>
    </source>
</evidence>
<protein>
    <recommendedName>
        <fullName evidence="3">Urease accessory protein UreD</fullName>
    </recommendedName>
</protein>
<dbReference type="PANTHER" id="PTHR33643:SF1">
    <property type="entry name" value="UREASE ACCESSORY PROTEIN D"/>
    <property type="match status" value="1"/>
</dbReference>
<comment type="similarity">
    <text evidence="1 3">Belongs to the UreD family.</text>
</comment>
<dbReference type="InterPro" id="IPR002669">
    <property type="entry name" value="UreD"/>
</dbReference>
<comment type="subcellular location">
    <subcellularLocation>
        <location evidence="3">Cytoplasm</location>
    </subcellularLocation>
</comment>
<organism evidence="4 5">
    <name type="scientific">Gluconobacter oxydans DSM 3504</name>
    <dbReference type="NCBI Taxonomy" id="1288313"/>
    <lineage>
        <taxon>Bacteria</taxon>
        <taxon>Pseudomonadati</taxon>
        <taxon>Pseudomonadota</taxon>
        <taxon>Alphaproteobacteria</taxon>
        <taxon>Acetobacterales</taxon>
        <taxon>Acetobacteraceae</taxon>
        <taxon>Gluconobacter</taxon>
    </lineage>
</organism>
<proteinExistence type="inferred from homology"/>
<name>A0A067Z705_GLUOY</name>
<dbReference type="PANTHER" id="PTHR33643">
    <property type="entry name" value="UREASE ACCESSORY PROTEIN D"/>
    <property type="match status" value="1"/>
</dbReference>
<sequence>MVPAAIRPGGTCMSTAVLQRARGWFGLTAKLRDGQTVRGDLEQGGCCRLLFPRVDGASLEAVTVNISGGIAGGDRIEGRIACAPDTELLVTSQAAERIYRARASDTPPEILTSCHIAAGARLDWLPHGTIFFDGSQLRRHMTVEMAASSSFLFLESRMFGRTGSGEVLRTLALRDRLTIRRDERLILEDLVRLESDDVSALMARKAMSADQCAVATLVLVSPLAETYLDAVRDVLDTIAPHEFAASAWNGMLVIRGVASGGWPLEKTIRQILPVLRDGRPMPATWRS</sequence>
<reference evidence="4 5" key="1">
    <citation type="journal article" date="2015" name="Appl. Microbiol. Biotechnol.">
        <title>The consequence of an additional NADH dehydrogenase paralog on the growth of Gluconobacter oxydans DSM3504.</title>
        <authorList>
            <person name="Kostner D."/>
            <person name="Luchterhand B."/>
            <person name="Junker A."/>
            <person name="Volland S."/>
            <person name="Daniel R."/>
            <person name="Buchs J."/>
            <person name="Liebl W."/>
            <person name="Ehrenreich A."/>
        </authorList>
    </citation>
    <scope>NUCLEOTIDE SEQUENCE [LARGE SCALE GENOMIC DNA]</scope>
    <source>
        <strain evidence="4">DSM 3504</strain>
    </source>
</reference>
<comment type="subunit">
    <text evidence="3">UreD, UreF and UreG form a complex that acts as a GTP-hydrolysis-dependent molecular chaperone, activating the urease apoprotein by helping to assemble the nickel containing metallocenter of UreC. The UreE protein probably delivers the nickel.</text>
</comment>
<keyword evidence="2 3" id="KW-0143">Chaperone</keyword>